<keyword evidence="7" id="KW-0030">Aminoacyl-tRNA synthetase</keyword>
<dbReference type="GO" id="GO:0005524">
    <property type="term" value="F:ATP binding"/>
    <property type="evidence" value="ECO:0007669"/>
    <property type="project" value="UniProtKB-KW"/>
</dbReference>
<evidence type="ECO:0000256" key="2">
    <source>
        <dbReference type="ARBA" id="ARBA00012829"/>
    </source>
</evidence>
<comment type="catalytic activity">
    <reaction evidence="8">
        <text>tRNA(Gly) + glycine + ATP = glycyl-tRNA(Gly) + AMP + diphosphate</text>
        <dbReference type="Rhea" id="RHEA:16013"/>
        <dbReference type="Rhea" id="RHEA-COMP:9664"/>
        <dbReference type="Rhea" id="RHEA-COMP:9683"/>
        <dbReference type="ChEBI" id="CHEBI:30616"/>
        <dbReference type="ChEBI" id="CHEBI:33019"/>
        <dbReference type="ChEBI" id="CHEBI:57305"/>
        <dbReference type="ChEBI" id="CHEBI:78442"/>
        <dbReference type="ChEBI" id="CHEBI:78522"/>
        <dbReference type="ChEBI" id="CHEBI:456215"/>
        <dbReference type="EC" id="6.1.1.14"/>
    </reaction>
</comment>
<dbReference type="PANTHER" id="PTHR30075:SF2">
    <property type="entry name" value="GLYCINE--TRNA LIGASE, CHLOROPLASTIC_MITOCHONDRIAL 2"/>
    <property type="match status" value="1"/>
</dbReference>
<keyword evidence="6" id="KW-0648">Protein biosynthesis</keyword>
<evidence type="ECO:0000313" key="9">
    <source>
        <dbReference type="EMBL" id="GCC49637.1"/>
    </source>
</evidence>
<protein>
    <recommendedName>
        <fullName evidence="2">glycine--tRNA ligase</fullName>
        <ecNumber evidence="2">6.1.1.14</ecNumber>
    </recommendedName>
</protein>
<dbReference type="GO" id="GO:0006426">
    <property type="term" value="P:glycyl-tRNA aminoacylation"/>
    <property type="evidence" value="ECO:0007669"/>
    <property type="project" value="InterPro"/>
</dbReference>
<dbReference type="STRING" id="137246.A0A401U418"/>
<feature type="non-terminal residue" evidence="9">
    <location>
        <position position="166"/>
    </location>
</feature>
<dbReference type="AlphaFoldDB" id="A0A401U418"/>
<evidence type="ECO:0000256" key="5">
    <source>
        <dbReference type="ARBA" id="ARBA00022840"/>
    </source>
</evidence>
<organism evidence="9 10">
    <name type="scientific">Chiloscyllium punctatum</name>
    <name type="common">Brownbanded bambooshark</name>
    <name type="synonym">Hemiscyllium punctatum</name>
    <dbReference type="NCBI Taxonomy" id="137246"/>
    <lineage>
        <taxon>Eukaryota</taxon>
        <taxon>Metazoa</taxon>
        <taxon>Chordata</taxon>
        <taxon>Craniata</taxon>
        <taxon>Vertebrata</taxon>
        <taxon>Chondrichthyes</taxon>
        <taxon>Elasmobranchii</taxon>
        <taxon>Galeomorphii</taxon>
        <taxon>Galeoidea</taxon>
        <taxon>Orectolobiformes</taxon>
        <taxon>Hemiscylliidae</taxon>
        <taxon>Chiloscyllium</taxon>
    </lineage>
</organism>
<proteinExistence type="inferred from homology"/>
<evidence type="ECO:0000256" key="3">
    <source>
        <dbReference type="ARBA" id="ARBA00022598"/>
    </source>
</evidence>
<evidence type="ECO:0000256" key="7">
    <source>
        <dbReference type="ARBA" id="ARBA00023146"/>
    </source>
</evidence>
<accession>A0A401U418</accession>
<evidence type="ECO:0000256" key="4">
    <source>
        <dbReference type="ARBA" id="ARBA00022741"/>
    </source>
</evidence>
<evidence type="ECO:0000256" key="6">
    <source>
        <dbReference type="ARBA" id="ARBA00022917"/>
    </source>
</evidence>
<keyword evidence="3" id="KW-0436">Ligase</keyword>
<evidence type="ECO:0000256" key="8">
    <source>
        <dbReference type="ARBA" id="ARBA00047937"/>
    </source>
</evidence>
<comment type="similarity">
    <text evidence="1">Belongs to the class-II aminoacyl-tRNA synthetase family.</text>
</comment>
<comment type="caution">
    <text evidence="9">The sequence shown here is derived from an EMBL/GenBank/DDBJ whole genome shotgun (WGS) entry which is preliminary data.</text>
</comment>
<keyword evidence="4" id="KW-0547">Nucleotide-binding</keyword>
<dbReference type="Pfam" id="PF02092">
    <property type="entry name" value="tRNA_synt_2f"/>
    <property type="match status" value="1"/>
</dbReference>
<keyword evidence="10" id="KW-1185">Reference proteome</keyword>
<dbReference type="PANTHER" id="PTHR30075">
    <property type="entry name" value="GLYCYL-TRNA SYNTHETASE"/>
    <property type="match status" value="1"/>
</dbReference>
<dbReference type="InterPro" id="IPR006194">
    <property type="entry name" value="Gly-tRNA-synth_heterodimer"/>
</dbReference>
<dbReference type="GO" id="GO:0004820">
    <property type="term" value="F:glycine-tRNA ligase activity"/>
    <property type="evidence" value="ECO:0007669"/>
    <property type="project" value="UniProtKB-EC"/>
</dbReference>
<dbReference type="OrthoDB" id="6753009at2759"/>
<dbReference type="InterPro" id="IPR015944">
    <property type="entry name" value="Gly-tRNA-synth_bsu"/>
</dbReference>
<dbReference type="Proteomes" id="UP000287033">
    <property type="component" value="Unassembled WGS sequence"/>
</dbReference>
<name>A0A401U418_CHIPU</name>
<evidence type="ECO:0000313" key="10">
    <source>
        <dbReference type="Proteomes" id="UP000287033"/>
    </source>
</evidence>
<evidence type="ECO:0000256" key="1">
    <source>
        <dbReference type="ARBA" id="ARBA00008226"/>
    </source>
</evidence>
<keyword evidence="5" id="KW-0067">ATP-binding</keyword>
<reference evidence="9 10" key="1">
    <citation type="journal article" date="2018" name="Nat. Ecol. Evol.">
        <title>Shark genomes provide insights into elasmobranch evolution and the origin of vertebrates.</title>
        <authorList>
            <person name="Hara Y"/>
            <person name="Yamaguchi K"/>
            <person name="Onimaru K"/>
            <person name="Kadota M"/>
            <person name="Koyanagi M"/>
            <person name="Keeley SD"/>
            <person name="Tatsumi K"/>
            <person name="Tanaka K"/>
            <person name="Motone F"/>
            <person name="Kageyama Y"/>
            <person name="Nozu R"/>
            <person name="Adachi N"/>
            <person name="Nishimura O"/>
            <person name="Nakagawa R"/>
            <person name="Tanegashima C"/>
            <person name="Kiyatake I"/>
            <person name="Matsumoto R"/>
            <person name="Murakumo K"/>
            <person name="Nishida K"/>
            <person name="Terakita A"/>
            <person name="Kuratani S"/>
            <person name="Sato K"/>
            <person name="Hyodo S Kuraku.S."/>
        </authorList>
    </citation>
    <scope>NUCLEOTIDE SEQUENCE [LARGE SCALE GENOMIC DNA]</scope>
</reference>
<gene>
    <name evidence="9" type="ORF">chiPu_0034027</name>
</gene>
<feature type="non-terminal residue" evidence="9">
    <location>
        <position position="1"/>
    </location>
</feature>
<dbReference type="GO" id="GO:0005829">
    <property type="term" value="C:cytosol"/>
    <property type="evidence" value="ECO:0007669"/>
    <property type="project" value="TreeGrafter"/>
</dbReference>
<dbReference type="EMBL" id="BEZZ01279685">
    <property type="protein sequence ID" value="GCC49637.1"/>
    <property type="molecule type" value="Genomic_DNA"/>
</dbReference>
<dbReference type="PRINTS" id="PR01045">
    <property type="entry name" value="TRNASYNTHGB"/>
</dbReference>
<sequence>IIVEDAKELAFAQGLELVEDQVLVDEVSGLVEWPVVMMGSFEKEFLVIPDEVIRATIRNNQKCFVVRDPKTGKLTNKFVLTANIEAPDGGKTIVAGNERVIRPRLSDAKFFYETDLKTKLEDRLPKFEQIVFHEKLGTQAERIKRIEALAAEIAPLVGADVEKTKR</sequence>
<dbReference type="EC" id="6.1.1.14" evidence="2"/>